<dbReference type="PANTHER" id="PTHR13763">
    <property type="entry name" value="BREAST CANCER TYPE 1 SUSCEPTIBILITY PROTEIN BRCA1"/>
    <property type="match status" value="1"/>
</dbReference>
<dbReference type="Pfam" id="PF13923">
    <property type="entry name" value="zf-C3HC4_2"/>
    <property type="match status" value="1"/>
</dbReference>
<sequence>MHLTAKTYNYDSISQDEDGSEGEQEILPNTTVGILRRMAEEIKCPICLSTMERPMSTGCNHTFCHECILLALSRSDGCPLCKTHVHKRGLNRVDHLEQIIEAFNQLKDAFEQEDGQREIHGTSDMDCFDVDLDSVSADQAALLAEKMLAMISLGPPNELTTSASPPASSPRGVDHSVSRNLPPSDSVVVKQENDDDNHDDERTQPRQDHIRVKAEPPSSIDLFFSGPTQERASQEANVVICGTFLSPQKKTRMDSVTKSLKGKMINDLTSRPTHVVMDIRILASQEAGYWVDETSYQVADNEMNCNPAKLSRASRSRGDPPLFTNYEFQLAGPFVTPTRDEMELMVRTGGGTVVSRLSQRDRSTTANSGGYTKHVLLYDQTNDGVLSLKKLKAEIESTLALGRSLGKIVSIVPCKNLLDCISQYDMDKMVESMPS</sequence>
<dbReference type="InterPro" id="IPR031099">
    <property type="entry name" value="BRCA1-associated"/>
</dbReference>
<organism evidence="13 14">
    <name type="scientific">Linnemannia gamsii</name>
    <dbReference type="NCBI Taxonomy" id="64522"/>
    <lineage>
        <taxon>Eukaryota</taxon>
        <taxon>Fungi</taxon>
        <taxon>Fungi incertae sedis</taxon>
        <taxon>Mucoromycota</taxon>
        <taxon>Mortierellomycotina</taxon>
        <taxon>Mortierellomycetes</taxon>
        <taxon>Mortierellales</taxon>
        <taxon>Mortierellaceae</taxon>
        <taxon>Linnemannia</taxon>
    </lineage>
</organism>
<accession>A0A9P6RHI6</accession>
<feature type="compositionally biased region" description="Acidic residues" evidence="10">
    <location>
        <begin position="14"/>
        <end position="24"/>
    </location>
</feature>
<evidence type="ECO:0000313" key="14">
    <source>
        <dbReference type="Proteomes" id="UP000823405"/>
    </source>
</evidence>
<keyword evidence="3" id="KW-0677">Repeat</keyword>
<dbReference type="SMART" id="SM00184">
    <property type="entry name" value="RING"/>
    <property type="match status" value="1"/>
</dbReference>
<evidence type="ECO:0000256" key="8">
    <source>
        <dbReference type="ARBA" id="ARBA00023242"/>
    </source>
</evidence>
<reference evidence="13" key="1">
    <citation type="journal article" date="2020" name="Fungal Divers.">
        <title>Resolving the Mortierellaceae phylogeny through synthesis of multi-gene phylogenetics and phylogenomics.</title>
        <authorList>
            <person name="Vandepol N."/>
            <person name="Liber J."/>
            <person name="Desiro A."/>
            <person name="Na H."/>
            <person name="Kennedy M."/>
            <person name="Barry K."/>
            <person name="Grigoriev I.V."/>
            <person name="Miller A.N."/>
            <person name="O'Donnell K."/>
            <person name="Stajich J.E."/>
            <person name="Bonito G."/>
        </authorList>
    </citation>
    <scope>NUCLEOTIDE SEQUENCE</scope>
    <source>
        <strain evidence="13">NVP60</strain>
    </source>
</reference>
<dbReference type="PANTHER" id="PTHR13763:SF0">
    <property type="entry name" value="BREAST CANCER TYPE 1 SUSCEPTIBILITY PROTEIN"/>
    <property type="match status" value="1"/>
</dbReference>
<evidence type="ECO:0000256" key="6">
    <source>
        <dbReference type="ARBA" id="ARBA00022833"/>
    </source>
</evidence>
<evidence type="ECO:0000256" key="2">
    <source>
        <dbReference type="ARBA" id="ARBA00022723"/>
    </source>
</evidence>
<evidence type="ECO:0000259" key="11">
    <source>
        <dbReference type="PROSITE" id="PS50089"/>
    </source>
</evidence>
<feature type="domain" description="BRCT" evidence="12">
    <location>
        <begin position="318"/>
        <end position="421"/>
    </location>
</feature>
<keyword evidence="5 9" id="KW-0863">Zinc-finger</keyword>
<dbReference type="GO" id="GO:0008270">
    <property type="term" value="F:zinc ion binding"/>
    <property type="evidence" value="ECO:0007669"/>
    <property type="project" value="UniProtKB-KW"/>
</dbReference>
<feature type="region of interest" description="Disordered" evidence="10">
    <location>
        <begin position="1"/>
        <end position="26"/>
    </location>
</feature>
<dbReference type="SUPFAM" id="SSF57850">
    <property type="entry name" value="RING/U-box"/>
    <property type="match status" value="1"/>
</dbReference>
<keyword evidence="7" id="KW-0234">DNA repair</keyword>
<feature type="region of interest" description="Disordered" evidence="10">
    <location>
        <begin position="159"/>
        <end position="220"/>
    </location>
</feature>
<evidence type="ECO:0000256" key="7">
    <source>
        <dbReference type="ARBA" id="ARBA00023204"/>
    </source>
</evidence>
<evidence type="ECO:0000313" key="13">
    <source>
        <dbReference type="EMBL" id="KAG0318807.1"/>
    </source>
</evidence>
<dbReference type="InterPro" id="IPR017907">
    <property type="entry name" value="Znf_RING_CS"/>
</dbReference>
<proteinExistence type="predicted"/>
<keyword evidence="8" id="KW-0539">Nucleus</keyword>
<evidence type="ECO:0000256" key="4">
    <source>
        <dbReference type="ARBA" id="ARBA00022763"/>
    </source>
</evidence>
<dbReference type="PROSITE" id="PS50089">
    <property type="entry name" value="ZF_RING_2"/>
    <property type="match status" value="1"/>
</dbReference>
<evidence type="ECO:0000256" key="9">
    <source>
        <dbReference type="PROSITE-ProRule" id="PRU00175"/>
    </source>
</evidence>
<feature type="compositionally biased region" description="Basic and acidic residues" evidence="10">
    <location>
        <begin position="199"/>
        <end position="214"/>
    </location>
</feature>
<evidence type="ECO:0000256" key="5">
    <source>
        <dbReference type="ARBA" id="ARBA00022771"/>
    </source>
</evidence>
<dbReference type="InterPro" id="IPR001841">
    <property type="entry name" value="Znf_RING"/>
</dbReference>
<dbReference type="SUPFAM" id="SSF52113">
    <property type="entry name" value="BRCT domain"/>
    <property type="match status" value="2"/>
</dbReference>
<comment type="subcellular location">
    <subcellularLocation>
        <location evidence="1">Nucleus</location>
    </subcellularLocation>
</comment>
<evidence type="ECO:0000256" key="10">
    <source>
        <dbReference type="SAM" id="MobiDB-lite"/>
    </source>
</evidence>
<dbReference type="GO" id="GO:0004842">
    <property type="term" value="F:ubiquitin-protein transferase activity"/>
    <property type="evidence" value="ECO:0007669"/>
    <property type="project" value="TreeGrafter"/>
</dbReference>
<dbReference type="GO" id="GO:0005634">
    <property type="term" value="C:nucleus"/>
    <property type="evidence" value="ECO:0007669"/>
    <property type="project" value="UniProtKB-SubCell"/>
</dbReference>
<protein>
    <recommendedName>
        <fullName evidence="15">RING-type domain-containing protein</fullName>
    </recommendedName>
</protein>
<feature type="compositionally biased region" description="Polar residues" evidence="10">
    <location>
        <begin position="1"/>
        <end position="13"/>
    </location>
</feature>
<keyword evidence="14" id="KW-1185">Reference proteome</keyword>
<dbReference type="GO" id="GO:0000724">
    <property type="term" value="P:double-strand break repair via homologous recombination"/>
    <property type="evidence" value="ECO:0007669"/>
    <property type="project" value="TreeGrafter"/>
</dbReference>
<dbReference type="OrthoDB" id="6270329at2759"/>
<name>A0A9P6RHI6_9FUNG</name>
<gene>
    <name evidence="13" type="ORF">BGZ97_003248</name>
</gene>
<keyword evidence="6" id="KW-0862">Zinc</keyword>
<dbReference type="InterPro" id="IPR036420">
    <property type="entry name" value="BRCT_dom_sf"/>
</dbReference>
<dbReference type="Gene3D" id="3.40.50.10190">
    <property type="entry name" value="BRCT domain"/>
    <property type="match status" value="1"/>
</dbReference>
<dbReference type="InterPro" id="IPR001357">
    <property type="entry name" value="BRCT_dom"/>
</dbReference>
<evidence type="ECO:0008006" key="15">
    <source>
        <dbReference type="Google" id="ProtNLM"/>
    </source>
</evidence>
<dbReference type="InterPro" id="IPR013083">
    <property type="entry name" value="Znf_RING/FYVE/PHD"/>
</dbReference>
<keyword evidence="2" id="KW-0479">Metal-binding</keyword>
<dbReference type="EMBL" id="JAAAIN010000176">
    <property type="protein sequence ID" value="KAG0318807.1"/>
    <property type="molecule type" value="Genomic_DNA"/>
</dbReference>
<dbReference type="PROSITE" id="PS00518">
    <property type="entry name" value="ZF_RING_1"/>
    <property type="match status" value="1"/>
</dbReference>
<evidence type="ECO:0000256" key="1">
    <source>
        <dbReference type="ARBA" id="ARBA00004123"/>
    </source>
</evidence>
<evidence type="ECO:0000259" key="12">
    <source>
        <dbReference type="PROSITE" id="PS50172"/>
    </source>
</evidence>
<keyword evidence="4" id="KW-0227">DNA damage</keyword>
<comment type="caution">
    <text evidence="13">The sequence shown here is derived from an EMBL/GenBank/DDBJ whole genome shotgun (WGS) entry which is preliminary data.</text>
</comment>
<evidence type="ECO:0000256" key="3">
    <source>
        <dbReference type="ARBA" id="ARBA00022737"/>
    </source>
</evidence>
<dbReference type="GO" id="GO:0045944">
    <property type="term" value="P:positive regulation of transcription by RNA polymerase II"/>
    <property type="evidence" value="ECO:0007669"/>
    <property type="project" value="TreeGrafter"/>
</dbReference>
<dbReference type="Gene3D" id="3.30.40.10">
    <property type="entry name" value="Zinc/RING finger domain, C3HC4 (zinc finger)"/>
    <property type="match status" value="1"/>
</dbReference>
<dbReference type="Proteomes" id="UP000823405">
    <property type="component" value="Unassembled WGS sequence"/>
</dbReference>
<dbReference type="AlphaFoldDB" id="A0A9P6RHI6"/>
<dbReference type="PROSITE" id="PS50172">
    <property type="entry name" value="BRCT"/>
    <property type="match status" value="1"/>
</dbReference>
<feature type="domain" description="RING-type" evidence="11">
    <location>
        <begin position="44"/>
        <end position="82"/>
    </location>
</feature>